<dbReference type="Proteomes" id="UP001243364">
    <property type="component" value="Unassembled WGS sequence"/>
</dbReference>
<accession>A0ABU0QAD5</accession>
<evidence type="ECO:0000313" key="3">
    <source>
        <dbReference type="Proteomes" id="UP001243364"/>
    </source>
</evidence>
<proteinExistence type="predicted"/>
<sequence>MEFARDDDAAPQVQESPQAGDRARLKFLAQDAGDRPSRIPHGLGGQLLLALGEVVVGRAERRLGVFGHLADARGVQAAPADEVGRTGHDAIA</sequence>
<protein>
    <submittedName>
        <fullName evidence="2">Uncharacterized protein</fullName>
    </submittedName>
</protein>
<feature type="region of interest" description="Disordered" evidence="1">
    <location>
        <begin position="1"/>
        <end position="22"/>
    </location>
</feature>
<evidence type="ECO:0000256" key="1">
    <source>
        <dbReference type="SAM" id="MobiDB-lite"/>
    </source>
</evidence>
<name>A0ABU0QAD5_STRAH</name>
<gene>
    <name evidence="2" type="ORF">QFZ56_006588</name>
</gene>
<reference evidence="2 3" key="1">
    <citation type="submission" date="2023-07" db="EMBL/GenBank/DDBJ databases">
        <title>Comparative genomics of wheat-associated soil bacteria to identify genetic determinants of phenazine resistance.</title>
        <authorList>
            <person name="Mouncey N."/>
        </authorList>
    </citation>
    <scope>NUCLEOTIDE SEQUENCE [LARGE SCALE GENOMIC DNA]</scope>
    <source>
        <strain evidence="2 3">W4I19-2</strain>
    </source>
</reference>
<organism evidence="2 3">
    <name type="scientific">Streptomyces achromogenes</name>
    <dbReference type="NCBI Taxonomy" id="67255"/>
    <lineage>
        <taxon>Bacteria</taxon>
        <taxon>Bacillati</taxon>
        <taxon>Actinomycetota</taxon>
        <taxon>Actinomycetes</taxon>
        <taxon>Kitasatosporales</taxon>
        <taxon>Streptomycetaceae</taxon>
        <taxon>Streptomyces</taxon>
    </lineage>
</organism>
<evidence type="ECO:0000313" key="2">
    <source>
        <dbReference type="EMBL" id="MDQ0687625.1"/>
    </source>
</evidence>
<dbReference type="EMBL" id="JAUSYA010000001">
    <property type="protein sequence ID" value="MDQ0687625.1"/>
    <property type="molecule type" value="Genomic_DNA"/>
</dbReference>
<keyword evidence="3" id="KW-1185">Reference proteome</keyword>
<comment type="caution">
    <text evidence="2">The sequence shown here is derived from an EMBL/GenBank/DDBJ whole genome shotgun (WGS) entry which is preliminary data.</text>
</comment>